<proteinExistence type="predicted"/>
<dbReference type="AlphaFoldDB" id="A0AA88BAK6"/>
<evidence type="ECO:0000313" key="3">
    <source>
        <dbReference type="Proteomes" id="UP000625079"/>
    </source>
</evidence>
<evidence type="ECO:0000313" key="2">
    <source>
        <dbReference type="EMBL" id="GGI29586.1"/>
    </source>
</evidence>
<reference evidence="2" key="2">
    <citation type="submission" date="2022-12" db="EMBL/GenBank/DDBJ databases">
        <authorList>
            <person name="Sun Q."/>
            <person name="Zhou Y."/>
        </authorList>
    </citation>
    <scope>NUCLEOTIDE SEQUENCE</scope>
    <source>
        <strain evidence="2">CGMCC 1.15034</strain>
    </source>
</reference>
<dbReference type="RefSeq" id="WP_244659422.1">
    <property type="nucleotide sequence ID" value="NZ_BMHC01000015.1"/>
</dbReference>
<reference evidence="2" key="1">
    <citation type="journal article" date="2014" name="Int. J. Syst. Evol. Microbiol.">
        <title>Complete genome sequence of Corynebacterium casei LMG S-19264T (=DSM 44701T), isolated from a smear-ripened cheese.</title>
        <authorList>
            <consortium name="US DOE Joint Genome Institute (JGI-PGF)"/>
            <person name="Walter F."/>
            <person name="Albersmeier A."/>
            <person name="Kalinowski J."/>
            <person name="Ruckert C."/>
        </authorList>
    </citation>
    <scope>NUCLEOTIDE SEQUENCE</scope>
    <source>
        <strain evidence="2">CGMCC 1.15034</strain>
    </source>
</reference>
<gene>
    <name evidence="2" type="ORF">GCM10010987_55210</name>
</gene>
<accession>A0AA88BAK6</accession>
<dbReference type="EMBL" id="BMHC01000015">
    <property type="protein sequence ID" value="GGI29586.1"/>
    <property type="molecule type" value="Genomic_DNA"/>
</dbReference>
<dbReference type="Proteomes" id="UP000625079">
    <property type="component" value="Unassembled WGS sequence"/>
</dbReference>
<evidence type="ECO:0000256" key="1">
    <source>
        <dbReference type="SAM" id="MobiDB-lite"/>
    </source>
</evidence>
<feature type="region of interest" description="Disordered" evidence="1">
    <location>
        <begin position="20"/>
        <end position="41"/>
    </location>
</feature>
<sequence length="210" mass="23702">MRVQELRDLLAQHLRRHGDHALFEPERDDPMHGGKQGAREQRNLDVVRLGEDPHERWVHQGESIHHHLKDVVGIRTVVLHSMLEQRAQQIGVLGEEVEIGFGSEVADLLSRSRLYRAFYGPAGLELTTARPNALPEMDYPVGVIAGNRFIDRVAGLFVLPRPNDGRVSVQSVMLSGMADHIVVMTSHTGLPRDRVAIEQTIAFLRNYRFS</sequence>
<comment type="caution">
    <text evidence="2">The sequence shown here is derived from an EMBL/GenBank/DDBJ whole genome shotgun (WGS) entry which is preliminary data.</text>
</comment>
<organism evidence="2 3">
    <name type="scientific">Bradyrhizobium guangdongense</name>
    <dbReference type="NCBI Taxonomy" id="1325090"/>
    <lineage>
        <taxon>Bacteria</taxon>
        <taxon>Pseudomonadati</taxon>
        <taxon>Pseudomonadota</taxon>
        <taxon>Alphaproteobacteria</taxon>
        <taxon>Hyphomicrobiales</taxon>
        <taxon>Nitrobacteraceae</taxon>
        <taxon>Bradyrhizobium</taxon>
    </lineage>
</organism>
<protein>
    <submittedName>
        <fullName evidence="2">Uncharacterized protein</fullName>
    </submittedName>
</protein>
<dbReference type="PANTHER" id="PTHR37946">
    <property type="entry name" value="SLL1969 PROTEIN"/>
    <property type="match status" value="1"/>
</dbReference>
<name>A0AA88BAK6_9BRAD</name>
<dbReference type="PANTHER" id="PTHR37946:SF1">
    <property type="entry name" value="SLL1969 PROTEIN"/>
    <property type="match status" value="1"/>
</dbReference>